<dbReference type="EMBL" id="BK032577">
    <property type="protein sequence ID" value="DAF48952.1"/>
    <property type="molecule type" value="Genomic_DNA"/>
</dbReference>
<evidence type="ECO:0000313" key="1">
    <source>
        <dbReference type="EMBL" id="DAF48952.1"/>
    </source>
</evidence>
<protein>
    <submittedName>
        <fullName evidence="1">Uncharacterized protein</fullName>
    </submittedName>
</protein>
<sequence>MEKIFYTNARGAGKTKWLVDQYVKERCAGNYCIYLGNERKRYRFIEEVSSRGFSYSNGLPENNDGYPMLYFFTDDLENEIGTENLCYDRYRFMSAKWYITLDSDCFDKESRL</sequence>
<reference evidence="1" key="1">
    <citation type="journal article" date="2021" name="Proc. Natl. Acad. Sci. U.S.A.">
        <title>A Catalog of Tens of Thousands of Viruses from Human Metagenomes Reveals Hidden Associations with Chronic Diseases.</title>
        <authorList>
            <person name="Tisza M.J."/>
            <person name="Buck C.B."/>
        </authorList>
    </citation>
    <scope>NUCLEOTIDE SEQUENCE</scope>
    <source>
        <strain evidence="1">Ctnpt50</strain>
    </source>
</reference>
<name>A0A8S5SDD5_9CAUD</name>
<organism evidence="1">
    <name type="scientific">Siphoviridae sp. ctnpt50</name>
    <dbReference type="NCBI Taxonomy" id="2827941"/>
    <lineage>
        <taxon>Viruses</taxon>
        <taxon>Duplodnaviria</taxon>
        <taxon>Heunggongvirae</taxon>
        <taxon>Uroviricota</taxon>
        <taxon>Caudoviricetes</taxon>
    </lineage>
</organism>
<proteinExistence type="predicted"/>
<accession>A0A8S5SDD5</accession>